<keyword evidence="2" id="KW-1185">Reference proteome</keyword>
<dbReference type="EMBL" id="CP099799">
    <property type="protein sequence ID" value="USS02016.1"/>
    <property type="molecule type" value="Genomic_DNA"/>
</dbReference>
<evidence type="ECO:0000313" key="1">
    <source>
        <dbReference type="EMBL" id="USS02016.1"/>
    </source>
</evidence>
<dbReference type="GeneID" id="303562197"/>
<organism evidence="1 2">
    <name type="scientific">Clostridium septicum</name>
    <dbReference type="NCBI Taxonomy" id="1504"/>
    <lineage>
        <taxon>Bacteria</taxon>
        <taxon>Bacillati</taxon>
        <taxon>Bacillota</taxon>
        <taxon>Clostridia</taxon>
        <taxon>Eubacteriales</taxon>
        <taxon>Clostridiaceae</taxon>
        <taxon>Clostridium</taxon>
    </lineage>
</organism>
<accession>A0ABY5B2K7</accession>
<proteinExistence type="predicted"/>
<protein>
    <submittedName>
        <fullName evidence="1">Uncharacterized protein</fullName>
    </submittedName>
</protein>
<dbReference type="RefSeq" id="WP_162925996.1">
    <property type="nucleotide sequence ID" value="NZ_CABMIZ010000023.1"/>
</dbReference>
<name>A0ABY5B2K7_CLOSE</name>
<evidence type="ECO:0000313" key="2">
    <source>
        <dbReference type="Proteomes" id="UP001055437"/>
    </source>
</evidence>
<reference evidence="1" key="1">
    <citation type="submission" date="2022-06" db="EMBL/GenBank/DDBJ databases">
        <authorList>
            <person name="Holder M.E."/>
            <person name="Ajami N.J."/>
            <person name="Petrosino J.F."/>
        </authorList>
    </citation>
    <scope>NUCLEOTIDE SEQUENCE</scope>
    <source>
        <strain evidence="1">RMA 8861</strain>
    </source>
</reference>
<dbReference type="Proteomes" id="UP001055437">
    <property type="component" value="Chromosome"/>
</dbReference>
<gene>
    <name evidence="1" type="ORF">NH397_06220</name>
</gene>
<sequence>MKYLLERVEEVFKGTELRVTKSKLNENGNLKVWIENIKSEEIFWLYFREENGEIVSC</sequence>